<organism evidence="2 3">
    <name type="scientific">Tardibacter chloracetimidivorans</name>
    <dbReference type="NCBI Taxonomy" id="1921510"/>
    <lineage>
        <taxon>Bacteria</taxon>
        <taxon>Pseudomonadati</taxon>
        <taxon>Pseudomonadota</taxon>
        <taxon>Alphaproteobacteria</taxon>
        <taxon>Sphingomonadales</taxon>
        <taxon>Sphingomonadaceae</taxon>
        <taxon>Tardibacter</taxon>
    </lineage>
</organism>
<accession>A0A1L3ZUA5</accession>
<proteinExistence type="predicted"/>
<reference evidence="3" key="1">
    <citation type="submission" date="2016-11" db="EMBL/GenBank/DDBJ databases">
        <title>Complete Genome Sequence of alachlor-degrading Sphingomonas sp. strain JJ-A5.</title>
        <authorList>
            <person name="Lee H."/>
            <person name="Ka J.-O."/>
        </authorList>
    </citation>
    <scope>NUCLEOTIDE SEQUENCE [LARGE SCALE GENOMIC DNA]</scope>
    <source>
        <strain evidence="3">JJ-A5</strain>
    </source>
</reference>
<dbReference type="Gene3D" id="3.40.50.150">
    <property type="entry name" value="Vaccinia Virus protein VP39"/>
    <property type="match status" value="1"/>
</dbReference>
<dbReference type="InterPro" id="IPR041698">
    <property type="entry name" value="Methyltransf_25"/>
</dbReference>
<dbReference type="CDD" id="cd02440">
    <property type="entry name" value="AdoMet_MTases"/>
    <property type="match status" value="1"/>
</dbReference>
<feature type="domain" description="Methyltransferase" evidence="1">
    <location>
        <begin position="69"/>
        <end position="159"/>
    </location>
</feature>
<evidence type="ECO:0000313" key="3">
    <source>
        <dbReference type="Proteomes" id="UP000182063"/>
    </source>
</evidence>
<dbReference type="AlphaFoldDB" id="A0A1L3ZUA5"/>
<dbReference type="Pfam" id="PF13649">
    <property type="entry name" value="Methyltransf_25"/>
    <property type="match status" value="1"/>
</dbReference>
<dbReference type="KEGG" id="sphj:BSL82_07715"/>
<dbReference type="Proteomes" id="UP000182063">
    <property type="component" value="Chromosome"/>
</dbReference>
<dbReference type="SUPFAM" id="SSF53335">
    <property type="entry name" value="S-adenosyl-L-methionine-dependent methyltransferases"/>
    <property type="match status" value="1"/>
</dbReference>
<dbReference type="OrthoDB" id="9800454at2"/>
<name>A0A1L3ZUA5_9SPHN</name>
<sequence length="244" mass="27480">MSGRAMADADFSRRSTMPELMDTEETGYEDFRQCLRHLALVNRLTLAHRPTLDWMERAIARAPGRPLNILDAGSGYGDMLRAIHRWAARRGVEVRLTGIDLNRWSADAAREAIPAGAGIDYVTGDLFAYQPSQPPDIILSSLFAHHLDDAALVRFLRWMDATARIGWFVNDLRRSRAAHALFGIGTALAPWHRFIRQDGLTSITRAFVEEDWKRLLQQAGIADARAEICRRFPYRLCVGAFTSG</sequence>
<dbReference type="EMBL" id="CP018221">
    <property type="protein sequence ID" value="API59208.1"/>
    <property type="molecule type" value="Genomic_DNA"/>
</dbReference>
<dbReference type="STRING" id="1921510.BSL82_07715"/>
<keyword evidence="3" id="KW-1185">Reference proteome</keyword>
<evidence type="ECO:0000259" key="1">
    <source>
        <dbReference type="Pfam" id="PF13649"/>
    </source>
</evidence>
<dbReference type="InterPro" id="IPR029063">
    <property type="entry name" value="SAM-dependent_MTases_sf"/>
</dbReference>
<protein>
    <recommendedName>
        <fullName evidence="1">Methyltransferase domain-containing protein</fullName>
    </recommendedName>
</protein>
<gene>
    <name evidence="2" type="ORF">BSL82_07715</name>
</gene>
<evidence type="ECO:0000313" key="2">
    <source>
        <dbReference type="EMBL" id="API59208.1"/>
    </source>
</evidence>